<organism evidence="1 2">
    <name type="scientific">Anthostomella pinea</name>
    <dbReference type="NCBI Taxonomy" id="933095"/>
    <lineage>
        <taxon>Eukaryota</taxon>
        <taxon>Fungi</taxon>
        <taxon>Dikarya</taxon>
        <taxon>Ascomycota</taxon>
        <taxon>Pezizomycotina</taxon>
        <taxon>Sordariomycetes</taxon>
        <taxon>Xylariomycetidae</taxon>
        <taxon>Xylariales</taxon>
        <taxon>Xylariaceae</taxon>
        <taxon>Anthostomella</taxon>
    </lineage>
</organism>
<accession>A0AAI8VED9</accession>
<gene>
    <name evidence="1" type="ORF">KHLLAP_LOCUS3340</name>
</gene>
<dbReference type="AlphaFoldDB" id="A0AAI8VED9"/>
<sequence length="149" mass="17566">MISSFHYSILPLITHENLGCSSLLKELRESDSTYSPQQHEAQVKKTSAEPLDRYLPKLQDQDKMCDWEEFLFVCNHSTLRLKSYCHFARNDPNHQCLGVKVLRDSWYQDGQLCDNCMASGLRLRNGIIWQLPHHQSSRHHHHHHHRQGR</sequence>
<name>A0AAI8VED9_9PEZI</name>
<dbReference type="EMBL" id="CAUWAG010000004">
    <property type="protein sequence ID" value="CAJ2502872.1"/>
    <property type="molecule type" value="Genomic_DNA"/>
</dbReference>
<comment type="caution">
    <text evidence="1">The sequence shown here is derived from an EMBL/GenBank/DDBJ whole genome shotgun (WGS) entry which is preliminary data.</text>
</comment>
<keyword evidence="2" id="KW-1185">Reference proteome</keyword>
<evidence type="ECO:0000313" key="1">
    <source>
        <dbReference type="EMBL" id="CAJ2502872.1"/>
    </source>
</evidence>
<dbReference type="Proteomes" id="UP001295740">
    <property type="component" value="Unassembled WGS sequence"/>
</dbReference>
<proteinExistence type="predicted"/>
<protein>
    <submittedName>
        <fullName evidence="1">Uu.00g102660.m01.CDS01</fullName>
    </submittedName>
</protein>
<evidence type="ECO:0000313" key="2">
    <source>
        <dbReference type="Proteomes" id="UP001295740"/>
    </source>
</evidence>
<reference evidence="1" key="1">
    <citation type="submission" date="2023-10" db="EMBL/GenBank/DDBJ databases">
        <authorList>
            <person name="Hackl T."/>
        </authorList>
    </citation>
    <scope>NUCLEOTIDE SEQUENCE</scope>
</reference>